<keyword evidence="2" id="KW-1185">Reference proteome</keyword>
<evidence type="ECO:0000313" key="2">
    <source>
        <dbReference type="Proteomes" id="UP000319094"/>
    </source>
</evidence>
<sequence>MSIEIRANVRRLPRVGGTPKGEPWFAVVYTVSDAAEARPDCYETTWSGSLPEAIQAVYLMRANIERQLMDEVHASRASRRDLPPAFQPCNCEECASIRAMHKALNA</sequence>
<dbReference type="Proteomes" id="UP000319094">
    <property type="component" value="Unassembled WGS sequence"/>
</dbReference>
<evidence type="ECO:0000313" key="1">
    <source>
        <dbReference type="EMBL" id="TQL42562.1"/>
    </source>
</evidence>
<dbReference type="AlphaFoldDB" id="A0A542Y3B7"/>
<dbReference type="EMBL" id="VFON01000001">
    <property type="protein sequence ID" value="TQL42562.1"/>
    <property type="molecule type" value="Genomic_DNA"/>
</dbReference>
<protein>
    <submittedName>
        <fullName evidence="1">Uncharacterized protein</fullName>
    </submittedName>
</protein>
<dbReference type="RefSeq" id="WP_141886002.1">
    <property type="nucleotide sequence ID" value="NZ_BAAAUY010000004.1"/>
</dbReference>
<proteinExistence type="predicted"/>
<gene>
    <name evidence="1" type="ORF">FB468_0564</name>
</gene>
<dbReference type="OrthoDB" id="4992289at2"/>
<reference evidence="1 2" key="1">
    <citation type="submission" date="2019-06" db="EMBL/GenBank/DDBJ databases">
        <title>Sequencing the genomes of 1000 actinobacteria strains.</title>
        <authorList>
            <person name="Klenk H.-P."/>
        </authorList>
    </citation>
    <scope>NUCLEOTIDE SEQUENCE [LARGE SCALE GENOMIC DNA]</scope>
    <source>
        <strain evidence="1 2">DSM 8803</strain>
    </source>
</reference>
<name>A0A542Y3B7_9MICO</name>
<comment type="caution">
    <text evidence="1">The sequence shown here is derived from an EMBL/GenBank/DDBJ whole genome shotgun (WGS) entry which is preliminary data.</text>
</comment>
<organism evidence="1 2">
    <name type="scientific">Leucobacter komagatae</name>
    <dbReference type="NCBI Taxonomy" id="55969"/>
    <lineage>
        <taxon>Bacteria</taxon>
        <taxon>Bacillati</taxon>
        <taxon>Actinomycetota</taxon>
        <taxon>Actinomycetes</taxon>
        <taxon>Micrococcales</taxon>
        <taxon>Microbacteriaceae</taxon>
        <taxon>Leucobacter</taxon>
    </lineage>
</organism>
<accession>A0A542Y3B7</accession>